<gene>
    <name evidence="2" type="ordered locus">Tph_c02350</name>
</gene>
<protein>
    <submittedName>
        <fullName evidence="2">Metal-dependent phosphohydrolase</fullName>
        <ecNumber evidence="2">3.6.-.-</ecNumber>
    </submittedName>
</protein>
<dbReference type="STRING" id="1089553.Tph_c02350"/>
<keyword evidence="2" id="KW-0378">Hydrolase</keyword>
<dbReference type="CDD" id="cd00077">
    <property type="entry name" value="HDc"/>
    <property type="match status" value="1"/>
</dbReference>
<proteinExistence type="predicted"/>
<dbReference type="Proteomes" id="UP000000467">
    <property type="component" value="Chromosome"/>
</dbReference>
<dbReference type="eggNOG" id="COG2316">
    <property type="taxonomic scope" value="Bacteria"/>
</dbReference>
<evidence type="ECO:0000313" key="2">
    <source>
        <dbReference type="EMBL" id="AFV10482.1"/>
    </source>
</evidence>
<dbReference type="PANTHER" id="PTHR38659:SF1">
    <property type="entry name" value="METAL DEPENDENT PHOSPHOHYDROLASE"/>
    <property type="match status" value="1"/>
</dbReference>
<evidence type="ECO:0000259" key="1">
    <source>
        <dbReference type="PROSITE" id="PS51831"/>
    </source>
</evidence>
<dbReference type="InterPro" id="IPR006674">
    <property type="entry name" value="HD_domain"/>
</dbReference>
<reference evidence="2 3" key="1">
    <citation type="journal article" date="2012" name="BMC Genomics">
        <title>Genome-guided analysis of physiological and morphological traits of the fermentative acetate oxidizer Thermacetogenium phaeum.</title>
        <authorList>
            <person name="Oehler D."/>
            <person name="Poehlein A."/>
            <person name="Leimbach A."/>
            <person name="Muller N."/>
            <person name="Daniel R."/>
            <person name="Gottschalk G."/>
            <person name="Schink B."/>
        </authorList>
    </citation>
    <scope>NUCLEOTIDE SEQUENCE [LARGE SCALE GENOMIC DNA]</scope>
    <source>
        <strain evidence="3">ATCC BAA-254 / DSM 26808 / PB</strain>
    </source>
</reference>
<dbReference type="Gene3D" id="1.10.3210.10">
    <property type="entry name" value="Hypothetical protein af1432"/>
    <property type="match status" value="1"/>
</dbReference>
<dbReference type="PROSITE" id="PS51831">
    <property type="entry name" value="HD"/>
    <property type="match status" value="1"/>
</dbReference>
<evidence type="ECO:0000313" key="3">
    <source>
        <dbReference type="Proteomes" id="UP000000467"/>
    </source>
</evidence>
<dbReference type="OrthoDB" id="9801160at2"/>
<name>K4LEH0_THEPS</name>
<dbReference type="InterPro" id="IPR006675">
    <property type="entry name" value="HDIG_dom"/>
</dbReference>
<dbReference type="InterPro" id="IPR003607">
    <property type="entry name" value="HD/PDEase_dom"/>
</dbReference>
<dbReference type="KEGG" id="tpz:Tph_c02350"/>
<feature type="domain" description="HD" evidence="1">
    <location>
        <begin position="19"/>
        <end position="111"/>
    </location>
</feature>
<organism evidence="2 3">
    <name type="scientific">Thermacetogenium phaeum (strain ATCC BAA-254 / DSM 26808 / PB)</name>
    <dbReference type="NCBI Taxonomy" id="1089553"/>
    <lineage>
        <taxon>Bacteria</taxon>
        <taxon>Bacillati</taxon>
        <taxon>Bacillota</taxon>
        <taxon>Clostridia</taxon>
        <taxon>Thermoanaerobacterales</taxon>
        <taxon>Thermoanaerobacteraceae</taxon>
        <taxon>Thermacetogenium</taxon>
    </lineage>
</organism>
<dbReference type="EC" id="3.6.-.-" evidence="2"/>
<dbReference type="EMBL" id="CP003732">
    <property type="protein sequence ID" value="AFV10482.1"/>
    <property type="molecule type" value="Genomic_DNA"/>
</dbReference>
<sequence>MTRQEALALVKEKVHTPELVNHMLATAAIMEGLARRLGEDEEKWYLAGLLHDIDYEETKDDPDRHSLVAGEMLEELGFDGEIVHAVKAHNDHEGISRDTLLAKALYATDPLSGLITATAYVMPSRTLGEVKVKSIKKKFKDKAFARGANRDQIRTCEEFGVPLEEFFEIALKGMQGIASSLGLA</sequence>
<dbReference type="SUPFAM" id="SSF109604">
    <property type="entry name" value="HD-domain/PDEase-like"/>
    <property type="match status" value="1"/>
</dbReference>
<dbReference type="SMART" id="SM00471">
    <property type="entry name" value="HDc"/>
    <property type="match status" value="1"/>
</dbReference>
<dbReference type="GO" id="GO:0016787">
    <property type="term" value="F:hydrolase activity"/>
    <property type="evidence" value="ECO:0007669"/>
    <property type="project" value="UniProtKB-KW"/>
</dbReference>
<dbReference type="NCBIfam" id="TIGR00277">
    <property type="entry name" value="HDIG"/>
    <property type="match status" value="1"/>
</dbReference>
<dbReference type="HOGENOM" id="CLU_090635_1_0_9"/>
<dbReference type="AlphaFoldDB" id="K4LEH0"/>
<dbReference type="RefSeq" id="WP_015049401.1">
    <property type="nucleotide sequence ID" value="NC_018870.1"/>
</dbReference>
<dbReference type="Pfam" id="PF01966">
    <property type="entry name" value="HD"/>
    <property type="match status" value="1"/>
</dbReference>
<keyword evidence="3" id="KW-1185">Reference proteome</keyword>
<accession>K4LEH0</accession>
<dbReference type="PANTHER" id="PTHR38659">
    <property type="entry name" value="METAL-DEPENDENT PHOSPHOHYDROLASE"/>
    <property type="match status" value="1"/>
</dbReference>